<evidence type="ECO:0000256" key="2">
    <source>
        <dbReference type="ARBA" id="ARBA00022692"/>
    </source>
</evidence>
<feature type="transmembrane region" description="Helical" evidence="5">
    <location>
        <begin position="466"/>
        <end position="489"/>
    </location>
</feature>
<dbReference type="Pfam" id="PF05277">
    <property type="entry name" value="DUF726"/>
    <property type="match status" value="1"/>
</dbReference>
<organism evidence="6 7">
    <name type="scientific">Batrachochytrium salamandrivorans</name>
    <dbReference type="NCBI Taxonomy" id="1357716"/>
    <lineage>
        <taxon>Eukaryota</taxon>
        <taxon>Fungi</taxon>
        <taxon>Fungi incertae sedis</taxon>
        <taxon>Chytridiomycota</taxon>
        <taxon>Chytridiomycota incertae sedis</taxon>
        <taxon>Chytridiomycetes</taxon>
        <taxon>Rhizophydiales</taxon>
        <taxon>Rhizophydiales incertae sedis</taxon>
        <taxon>Batrachochytrium</taxon>
    </lineage>
</organism>
<feature type="transmembrane region" description="Helical" evidence="5">
    <location>
        <begin position="522"/>
        <end position="542"/>
    </location>
</feature>
<keyword evidence="7" id="KW-1185">Reference proteome</keyword>
<accession>A0ABQ8FE40</accession>
<dbReference type="EMBL" id="JAFCIX010000204">
    <property type="protein sequence ID" value="KAH6596659.1"/>
    <property type="molecule type" value="Genomic_DNA"/>
</dbReference>
<evidence type="ECO:0000313" key="6">
    <source>
        <dbReference type="EMBL" id="KAH6596659.1"/>
    </source>
</evidence>
<dbReference type="Proteomes" id="UP001648503">
    <property type="component" value="Unassembled WGS sequence"/>
</dbReference>
<gene>
    <name evidence="6" type="ORF">BASA50_004990</name>
</gene>
<proteinExistence type="predicted"/>
<protein>
    <recommendedName>
        <fullName evidence="8">DUF726 domain-containing protein</fullName>
    </recommendedName>
</protein>
<evidence type="ECO:0000313" key="7">
    <source>
        <dbReference type="Proteomes" id="UP001648503"/>
    </source>
</evidence>
<keyword evidence="3 5" id="KW-1133">Transmembrane helix</keyword>
<keyword evidence="2 5" id="KW-0812">Transmembrane</keyword>
<feature type="transmembrane region" description="Helical" evidence="5">
    <location>
        <begin position="344"/>
        <end position="370"/>
    </location>
</feature>
<keyword evidence="4 5" id="KW-0472">Membrane</keyword>
<dbReference type="PANTHER" id="PTHR17920">
    <property type="entry name" value="TRANSMEMBRANE AND COILED-COIL DOMAIN-CONTAINING PROTEIN 4 TMCO4"/>
    <property type="match status" value="1"/>
</dbReference>
<evidence type="ECO:0000256" key="1">
    <source>
        <dbReference type="ARBA" id="ARBA00004141"/>
    </source>
</evidence>
<evidence type="ECO:0000256" key="5">
    <source>
        <dbReference type="SAM" id="Phobius"/>
    </source>
</evidence>
<feature type="transmembrane region" description="Helical" evidence="5">
    <location>
        <begin position="299"/>
        <end position="324"/>
    </location>
</feature>
<evidence type="ECO:0000256" key="3">
    <source>
        <dbReference type="ARBA" id="ARBA00022989"/>
    </source>
</evidence>
<sequence>MAPPLPKRTSFLDHAGMVQEVSEPSSLPLAHSTTIASTSAHTIPTTAKVAAMAKSELAATESLISNSDARQPLPVELQVLAIEIMRVAIIDYCTHRETAFAAIYGTGDMDPSIQSLHLWAASLFSSLDLPSLSPPPPQSMDSVQSQGHHFDRHLMMTALLATIISYIESPKKEASSSDSLISSRMHDPIQMIPELLGFILLLSFVHDNPAFEKQLCYDSRLRAILRGLAFEMMTSLSKEPMDEPTMSKLAALYMCDAERQVALSLCARTFHSTDPSKDPNPDASSRNADSKRKLAIKKWAGIGLATVAGGVLVGVTGGLAAPFIGAGLGTLFTGVGLAGASAAVAGMGTVAGAAIVGSLFGVTGGGLAAYKLNNRLKDIQEFYFTSISEEDKTGALPLSYVIAISGWIRTPADSIEPWLDMAALSPFSSIHTLTFETRHLISLTSAATNFLAQTAVVTTATQAAQFTLLGGLVGAVIWPVGLLQCAWLVDNPWSMALVKSEQAGRLLARDILSSYMAGKRSVILVGFGIGARVIIYCLLELLEMAQHDDTITGCGDLFGIVDSVYIAGTAVAMPLAAWESIRPVVSGRFVNAYSSNDWFLGFLNRMSINLVAGIGPIPSNLFENVDVSDIIDAHRTYNTVMCQVLERMRYEQHPSM</sequence>
<dbReference type="InterPro" id="IPR007941">
    <property type="entry name" value="DUF726"/>
</dbReference>
<dbReference type="PANTHER" id="PTHR17920:SF3">
    <property type="entry name" value="TRANSMEMBRANE AND COILED-COIL DOMAIN-CONTAINING PROTEIN 4"/>
    <property type="match status" value="1"/>
</dbReference>
<name>A0ABQ8FE40_9FUNG</name>
<comment type="caution">
    <text evidence="6">The sequence shown here is derived from an EMBL/GenBank/DDBJ whole genome shotgun (WGS) entry which is preliminary data.</text>
</comment>
<evidence type="ECO:0008006" key="8">
    <source>
        <dbReference type="Google" id="ProtNLM"/>
    </source>
</evidence>
<evidence type="ECO:0000256" key="4">
    <source>
        <dbReference type="ARBA" id="ARBA00023136"/>
    </source>
</evidence>
<reference evidence="6 7" key="1">
    <citation type="submission" date="2021-02" db="EMBL/GenBank/DDBJ databases">
        <title>Variation within the Batrachochytrium salamandrivorans European outbreak.</title>
        <authorList>
            <person name="Kelly M."/>
            <person name="Pasmans F."/>
            <person name="Shea T.P."/>
            <person name="Munoz J.F."/>
            <person name="Carranza S."/>
            <person name="Cuomo C.A."/>
            <person name="Martel A."/>
        </authorList>
    </citation>
    <scope>NUCLEOTIDE SEQUENCE [LARGE SCALE GENOMIC DNA]</scope>
    <source>
        <strain evidence="6 7">AMFP18/2</strain>
    </source>
</reference>
<comment type="subcellular location">
    <subcellularLocation>
        <location evidence="1">Membrane</location>
        <topology evidence="1">Multi-pass membrane protein</topology>
    </subcellularLocation>
</comment>